<reference evidence="8 9" key="1">
    <citation type="submission" date="2019-11" db="EMBL/GenBank/DDBJ databases">
        <title>Pseudooceanicola pacifica sp. nov., isolated from deep-sea sediment of the Pacific Ocean.</title>
        <authorList>
            <person name="Lyu L."/>
        </authorList>
    </citation>
    <scope>NUCLEOTIDE SEQUENCE [LARGE SCALE GENOMIC DNA]</scope>
    <source>
        <strain evidence="8 9">216_PA32_1</strain>
    </source>
</reference>
<dbReference type="EMBL" id="WNXQ01000002">
    <property type="protein sequence ID" value="MWB77155.1"/>
    <property type="molecule type" value="Genomic_DNA"/>
</dbReference>
<evidence type="ECO:0000256" key="6">
    <source>
        <dbReference type="SAM" id="MobiDB-lite"/>
    </source>
</evidence>
<gene>
    <name evidence="8" type="ORF">GLS40_03870</name>
</gene>
<dbReference type="PANTHER" id="PTHR47089">
    <property type="entry name" value="ABC TRANSPORTER, PERMEASE PROTEIN"/>
    <property type="match status" value="1"/>
</dbReference>
<evidence type="ECO:0000256" key="4">
    <source>
        <dbReference type="ARBA" id="ARBA00022989"/>
    </source>
</evidence>
<dbReference type="AlphaFoldDB" id="A0A844W233"/>
<evidence type="ECO:0000256" key="2">
    <source>
        <dbReference type="ARBA" id="ARBA00022475"/>
    </source>
</evidence>
<organism evidence="8 9">
    <name type="scientific">Pseudooceanicola pacificus</name>
    <dbReference type="NCBI Taxonomy" id="2676438"/>
    <lineage>
        <taxon>Bacteria</taxon>
        <taxon>Pseudomonadati</taxon>
        <taxon>Pseudomonadota</taxon>
        <taxon>Alphaproteobacteria</taxon>
        <taxon>Rhodobacterales</taxon>
        <taxon>Paracoccaceae</taxon>
        <taxon>Pseudooceanicola</taxon>
    </lineage>
</organism>
<evidence type="ECO:0000313" key="9">
    <source>
        <dbReference type="Proteomes" id="UP000443843"/>
    </source>
</evidence>
<feature type="region of interest" description="Disordered" evidence="6">
    <location>
        <begin position="1"/>
        <end position="21"/>
    </location>
</feature>
<evidence type="ECO:0000256" key="3">
    <source>
        <dbReference type="ARBA" id="ARBA00022692"/>
    </source>
</evidence>
<evidence type="ECO:0000256" key="7">
    <source>
        <dbReference type="SAM" id="Phobius"/>
    </source>
</evidence>
<feature type="transmembrane region" description="Helical" evidence="7">
    <location>
        <begin position="290"/>
        <end position="307"/>
    </location>
</feature>
<feature type="transmembrane region" description="Helical" evidence="7">
    <location>
        <begin position="314"/>
        <end position="335"/>
    </location>
</feature>
<feature type="transmembrane region" description="Helical" evidence="7">
    <location>
        <begin position="214"/>
        <end position="232"/>
    </location>
</feature>
<feature type="transmembrane region" description="Helical" evidence="7">
    <location>
        <begin position="127"/>
        <end position="155"/>
    </location>
</feature>
<sequence length="365" mass="37978">MAGHARADPDRGGRVDDRRTDMRIDSTARPWPFSAVLLTTALVFFAVAAAFFAAIGQSPLKVMTDLVLFAAGDGFSREETLLKAAPILLCALAAAIPGRLGLISVGAEGQLHLGAIFGTAMVLSMPGAPAMILLPATLMAAACGGAFWGAIPGWLRGRLAVNETITTLVMNYIGVLMVNALVFGPWRDPVNLGWPATARFPDAVDLPVLPGTRLHLGLMLGALLALACALAFSRGIRAERVRILAMNRKVGETFGLSFPRHAVVLMALGGAVAGLAGIGEAIAIQGRLQPGLSLGYGLTGFLVAWLCGHRFLPILLVSILIGGLLAAGDALQLYAKVPASSAVILQGLLFVTVLAVPGLLQRRTA</sequence>
<accession>A0A844W233</accession>
<keyword evidence="4 7" id="KW-1133">Transmembrane helix</keyword>
<dbReference type="GO" id="GO:0005886">
    <property type="term" value="C:plasma membrane"/>
    <property type="evidence" value="ECO:0007669"/>
    <property type="project" value="UniProtKB-SubCell"/>
</dbReference>
<dbReference type="Proteomes" id="UP000443843">
    <property type="component" value="Unassembled WGS sequence"/>
</dbReference>
<keyword evidence="5 7" id="KW-0472">Membrane</keyword>
<dbReference type="PANTHER" id="PTHR47089:SF1">
    <property type="entry name" value="GUANOSINE ABC TRANSPORTER PERMEASE PROTEIN NUPP"/>
    <property type="match status" value="1"/>
</dbReference>
<dbReference type="GO" id="GO:0022857">
    <property type="term" value="F:transmembrane transporter activity"/>
    <property type="evidence" value="ECO:0007669"/>
    <property type="project" value="InterPro"/>
</dbReference>
<feature type="transmembrane region" description="Helical" evidence="7">
    <location>
        <begin position="87"/>
        <end position="107"/>
    </location>
</feature>
<evidence type="ECO:0000256" key="5">
    <source>
        <dbReference type="ARBA" id="ARBA00023136"/>
    </source>
</evidence>
<keyword evidence="3 7" id="KW-0812">Transmembrane</keyword>
<evidence type="ECO:0000256" key="1">
    <source>
        <dbReference type="ARBA" id="ARBA00004651"/>
    </source>
</evidence>
<comment type="subcellular location">
    <subcellularLocation>
        <location evidence="1">Cell membrane</location>
        <topology evidence="1">Multi-pass membrane protein</topology>
    </subcellularLocation>
</comment>
<feature type="transmembrane region" description="Helical" evidence="7">
    <location>
        <begin position="167"/>
        <end position="186"/>
    </location>
</feature>
<dbReference type="InterPro" id="IPR001851">
    <property type="entry name" value="ABC_transp_permease"/>
</dbReference>
<comment type="caution">
    <text evidence="8">The sequence shown here is derived from an EMBL/GenBank/DDBJ whole genome shotgun (WGS) entry which is preliminary data.</text>
</comment>
<feature type="transmembrane region" description="Helical" evidence="7">
    <location>
        <begin position="31"/>
        <end position="55"/>
    </location>
</feature>
<protein>
    <submittedName>
        <fullName evidence="8">ABC transporter permease</fullName>
    </submittedName>
</protein>
<evidence type="ECO:0000313" key="8">
    <source>
        <dbReference type="EMBL" id="MWB77155.1"/>
    </source>
</evidence>
<feature type="transmembrane region" description="Helical" evidence="7">
    <location>
        <begin position="341"/>
        <end position="360"/>
    </location>
</feature>
<feature type="transmembrane region" description="Helical" evidence="7">
    <location>
        <begin position="262"/>
        <end position="284"/>
    </location>
</feature>
<keyword evidence="2" id="KW-1003">Cell membrane</keyword>
<keyword evidence="9" id="KW-1185">Reference proteome</keyword>
<name>A0A844W233_9RHOB</name>
<dbReference type="Pfam" id="PF02653">
    <property type="entry name" value="BPD_transp_2"/>
    <property type="match status" value="1"/>
</dbReference>
<proteinExistence type="predicted"/>
<dbReference type="CDD" id="cd06580">
    <property type="entry name" value="TM_PBP1_transp_TpRbsC_like"/>
    <property type="match status" value="1"/>
</dbReference>